<evidence type="ECO:0000259" key="4">
    <source>
        <dbReference type="PROSITE" id="PS50110"/>
    </source>
</evidence>
<feature type="domain" description="Response regulatory" evidence="4">
    <location>
        <begin position="5"/>
        <end position="119"/>
    </location>
</feature>
<dbReference type="InterPro" id="IPR050595">
    <property type="entry name" value="Bact_response_regulator"/>
</dbReference>
<dbReference type="OrthoDB" id="5432534at2"/>
<dbReference type="EMBL" id="LMZQ01000070">
    <property type="protein sequence ID" value="KRT13037.1"/>
    <property type="molecule type" value="Genomic_DNA"/>
</dbReference>
<evidence type="ECO:0000256" key="1">
    <source>
        <dbReference type="ARBA" id="ARBA00022553"/>
    </source>
</evidence>
<dbReference type="PANTHER" id="PTHR44591:SF14">
    <property type="entry name" value="PROTEIN PILG"/>
    <property type="match status" value="1"/>
</dbReference>
<proteinExistence type="predicted"/>
<evidence type="ECO:0000256" key="3">
    <source>
        <dbReference type="PROSITE-ProRule" id="PRU00169"/>
    </source>
</evidence>
<dbReference type="PROSITE" id="PS50110">
    <property type="entry name" value="RESPONSE_REGULATORY"/>
    <property type="match status" value="1"/>
</dbReference>
<dbReference type="GO" id="GO:0000160">
    <property type="term" value="P:phosphorelay signal transduction system"/>
    <property type="evidence" value="ECO:0007669"/>
    <property type="project" value="UniProtKB-KW"/>
</dbReference>
<evidence type="ECO:0000256" key="2">
    <source>
        <dbReference type="ARBA" id="ARBA00023012"/>
    </source>
</evidence>
<dbReference type="STRING" id="687842.ASU31_26730"/>
<reference evidence="5 6" key="1">
    <citation type="submission" date="2015-11" db="EMBL/GenBank/DDBJ databases">
        <title>Sequence of Pedobacter ginsenosidimutans.</title>
        <authorList>
            <person name="Carson E."/>
            <person name="Keyser V."/>
            <person name="Newman J."/>
            <person name="Miller J."/>
        </authorList>
    </citation>
    <scope>NUCLEOTIDE SEQUENCE [LARGE SCALE GENOMIC DNA]</scope>
    <source>
        <strain evidence="5 6">KACC 14530</strain>
    </source>
</reference>
<keyword evidence="2" id="KW-0902">Two-component regulatory system</keyword>
<protein>
    <recommendedName>
        <fullName evidence="4">Response regulatory domain-containing protein</fullName>
    </recommendedName>
</protein>
<sequence length="119" mass="13260">MSKKLVYVLEDDADISEVVSYILSEEGYEVNGCPTVAAFNQMILQRLPDIAILDIMLPDGNGLDICRQLRMDERTSVINIIMMSANTTQNEIKGSGCGAEFIAKPFNIDHFVARVNRYA</sequence>
<dbReference type="PANTHER" id="PTHR44591">
    <property type="entry name" value="STRESS RESPONSE REGULATOR PROTEIN 1"/>
    <property type="match status" value="1"/>
</dbReference>
<dbReference type="InterPro" id="IPR001789">
    <property type="entry name" value="Sig_transdc_resp-reg_receiver"/>
</dbReference>
<comment type="caution">
    <text evidence="5">The sequence shown here is derived from an EMBL/GenBank/DDBJ whole genome shotgun (WGS) entry which is preliminary data.</text>
</comment>
<dbReference type="InterPro" id="IPR011006">
    <property type="entry name" value="CheY-like_superfamily"/>
</dbReference>
<evidence type="ECO:0000313" key="6">
    <source>
        <dbReference type="Proteomes" id="UP000051950"/>
    </source>
</evidence>
<keyword evidence="1 3" id="KW-0597">Phosphoprotein</keyword>
<organism evidence="5 6">
    <name type="scientific">Pedobacter ginsenosidimutans</name>
    <dbReference type="NCBI Taxonomy" id="687842"/>
    <lineage>
        <taxon>Bacteria</taxon>
        <taxon>Pseudomonadati</taxon>
        <taxon>Bacteroidota</taxon>
        <taxon>Sphingobacteriia</taxon>
        <taxon>Sphingobacteriales</taxon>
        <taxon>Sphingobacteriaceae</taxon>
        <taxon>Pedobacter</taxon>
    </lineage>
</organism>
<dbReference type="SMART" id="SM00448">
    <property type="entry name" value="REC"/>
    <property type="match status" value="1"/>
</dbReference>
<gene>
    <name evidence="5" type="ORF">ASU31_26730</name>
</gene>
<name>A0A0T5VGR8_9SPHI</name>
<dbReference type="Pfam" id="PF00072">
    <property type="entry name" value="Response_reg"/>
    <property type="match status" value="1"/>
</dbReference>
<accession>A0A0T5VGR8</accession>
<evidence type="ECO:0000313" key="5">
    <source>
        <dbReference type="EMBL" id="KRT13037.1"/>
    </source>
</evidence>
<feature type="modified residue" description="4-aspartylphosphate" evidence="3">
    <location>
        <position position="54"/>
    </location>
</feature>
<dbReference type="SUPFAM" id="SSF52172">
    <property type="entry name" value="CheY-like"/>
    <property type="match status" value="1"/>
</dbReference>
<dbReference type="Gene3D" id="3.40.50.2300">
    <property type="match status" value="1"/>
</dbReference>
<keyword evidence="6" id="KW-1185">Reference proteome</keyword>
<dbReference type="RefSeq" id="WP_057935284.1">
    <property type="nucleotide sequence ID" value="NZ_LMZQ01000070.1"/>
</dbReference>
<dbReference type="AlphaFoldDB" id="A0A0T5VGR8"/>
<dbReference type="Proteomes" id="UP000051950">
    <property type="component" value="Unassembled WGS sequence"/>
</dbReference>